<dbReference type="OrthoDB" id="1293584at2759"/>
<comment type="caution">
    <text evidence="1">The sequence shown here is derived from an EMBL/GenBank/DDBJ whole genome shotgun (WGS) entry which is preliminary data.</text>
</comment>
<evidence type="ECO:0000313" key="2">
    <source>
        <dbReference type="Proteomes" id="UP000585474"/>
    </source>
</evidence>
<protein>
    <submittedName>
        <fullName evidence="1">RNA helicase family protein</fullName>
    </submittedName>
</protein>
<keyword evidence="1" id="KW-0347">Helicase</keyword>
<proteinExistence type="predicted"/>
<keyword evidence="2" id="KW-1185">Reference proteome</keyword>
<dbReference type="Proteomes" id="UP000585474">
    <property type="component" value="Unassembled WGS sequence"/>
</dbReference>
<reference evidence="2" key="1">
    <citation type="submission" date="2019-07" db="EMBL/GenBank/DDBJ databases">
        <title>De Novo Assembly of kiwifruit Actinidia rufa.</title>
        <authorList>
            <person name="Sugita-Konishi S."/>
            <person name="Sato K."/>
            <person name="Mori E."/>
            <person name="Abe Y."/>
            <person name="Kisaki G."/>
            <person name="Hamano K."/>
            <person name="Suezawa K."/>
            <person name="Otani M."/>
            <person name="Fukuda T."/>
            <person name="Manabe T."/>
            <person name="Gomi K."/>
            <person name="Tabuchi M."/>
            <person name="Akimitsu K."/>
            <person name="Kataoka I."/>
        </authorList>
    </citation>
    <scope>NUCLEOTIDE SEQUENCE [LARGE SCALE GENOMIC DNA]</scope>
    <source>
        <strain evidence="2">cv. Fuchu</strain>
    </source>
</reference>
<dbReference type="GO" id="GO:0060090">
    <property type="term" value="F:molecular adaptor activity"/>
    <property type="evidence" value="ECO:0007669"/>
    <property type="project" value="TreeGrafter"/>
</dbReference>
<keyword evidence="1" id="KW-0547">Nucleotide-binding</keyword>
<dbReference type="InterPro" id="IPR040398">
    <property type="entry name" value="Not1"/>
</dbReference>
<keyword evidence="1" id="KW-0067">ATP-binding</keyword>
<accession>A0A7J0DX50</accession>
<dbReference type="PANTHER" id="PTHR13162:SF8">
    <property type="entry name" value="CCR4-NOT TRANSCRIPTION COMPLEX SUBUNIT 1"/>
    <property type="match status" value="1"/>
</dbReference>
<dbReference type="GO" id="GO:0000932">
    <property type="term" value="C:P-body"/>
    <property type="evidence" value="ECO:0007669"/>
    <property type="project" value="TreeGrafter"/>
</dbReference>
<dbReference type="EMBL" id="BJWL01000418">
    <property type="protein sequence ID" value="GFS43394.1"/>
    <property type="molecule type" value="Genomic_DNA"/>
</dbReference>
<sequence>MGNPADSPPQRVQTAPVVLVHVSNCSSSWKDLPIVMMEQQIMEAINESIIVSASKRMALEHGILSLGKEVRQDQRTGDSCSIKFMTEGILQREVQDSILLHAIFRSIWRNVDGQLSIFRYAISATPEIFTFAHYARKLAYANELSSKEILELPLKRCPEFLLPGIAQINTPYNLLQYEMFSTVFPIIVGDANGCGIIFQLWQSNPKLVLQVLIDMMTTDQGNIVTVKIPRS</sequence>
<dbReference type="PANTHER" id="PTHR13162">
    <property type="entry name" value="CCR4-NOT TRANSCRIPTION COMPLEX"/>
    <property type="match status" value="1"/>
</dbReference>
<dbReference type="AlphaFoldDB" id="A0A7J0DX50"/>
<gene>
    <name evidence="1" type="ORF">Acr_00g0084940</name>
</gene>
<keyword evidence="1" id="KW-0378">Hydrolase</keyword>
<organism evidence="1 2">
    <name type="scientific">Actinidia rufa</name>
    <dbReference type="NCBI Taxonomy" id="165716"/>
    <lineage>
        <taxon>Eukaryota</taxon>
        <taxon>Viridiplantae</taxon>
        <taxon>Streptophyta</taxon>
        <taxon>Embryophyta</taxon>
        <taxon>Tracheophyta</taxon>
        <taxon>Spermatophyta</taxon>
        <taxon>Magnoliopsida</taxon>
        <taxon>eudicotyledons</taxon>
        <taxon>Gunneridae</taxon>
        <taxon>Pentapetalae</taxon>
        <taxon>asterids</taxon>
        <taxon>Ericales</taxon>
        <taxon>Actinidiaceae</taxon>
        <taxon>Actinidia</taxon>
    </lineage>
</organism>
<dbReference type="GO" id="GO:0004386">
    <property type="term" value="F:helicase activity"/>
    <property type="evidence" value="ECO:0007669"/>
    <property type="project" value="UniProtKB-KW"/>
</dbReference>
<dbReference type="GO" id="GO:0000288">
    <property type="term" value="P:nuclear-transcribed mRNA catabolic process, deadenylation-dependent decay"/>
    <property type="evidence" value="ECO:0007669"/>
    <property type="project" value="TreeGrafter"/>
</dbReference>
<dbReference type="GO" id="GO:0017148">
    <property type="term" value="P:negative regulation of translation"/>
    <property type="evidence" value="ECO:0007669"/>
    <property type="project" value="InterPro"/>
</dbReference>
<name>A0A7J0DX50_9ERIC</name>
<dbReference type="GO" id="GO:0030015">
    <property type="term" value="C:CCR4-NOT core complex"/>
    <property type="evidence" value="ECO:0007669"/>
    <property type="project" value="InterPro"/>
</dbReference>
<evidence type="ECO:0000313" key="1">
    <source>
        <dbReference type="EMBL" id="GFS43394.1"/>
    </source>
</evidence>